<feature type="chain" id="PRO_5009607309" description="Cell wall anchor protein" evidence="1">
    <location>
        <begin position="25"/>
        <end position="656"/>
    </location>
</feature>
<sequence length="656" mass="66074">MKASLRKPRIARLTLCAVAAATLAACGGGGGSNSPSASSSAPAAVAPTSLSGTVAVGRAISRANVTVTDTTGKSVLATADANGNYQVPLAGLTAPFAIVATDPAGATQPLMSVVASVPTSSSGPVIANVTTLTTAVSALMTQSGNPFDLADSKTLSTLVTPASVAGAVKTLNAAVSGILSANNVDWKSFDPIGTPFTTNQTGPDAVIDAVQVIPATGSSGGLQLISNANPNSSANLVLNSSASVTAPLPVPPATGNLLGTTYAALTQCLAGSSASCSQAVDPNYKENGFTSFPLAHPSLAASGVTLGVPKILEFFTAAAQQALIALPYTTSGGAAGFEYTVAQQTANGWDIIGNQQQYNVNIQSFIQRRQTLDNDTWPSNVSRYESGIQIMIPLGAAGTPNPANLASASVTGPGITGTIYYVLPAQAGTSLLSIARAPQTSVPTGGLTSDTQAYGHRWSWQTLPGVTGTFVPSTQNLGEKYESQPIDVSSVPQFATYTVTFYDASGAQIGQTSVVNPTPNIAASNGASIPWQTISADTANSLLNPSGSKAGALSSVNLSWSNLVNGLNVAPLVTDAIFSTQGSAPTDNMMGYGQGTGYAASGIYSTSVTAGVDQNGVQGCTTACSFAALSSGNDRNVELDSHYGPISLGAYWGYSD</sequence>
<reference evidence="2" key="2">
    <citation type="submission" date="2021-06" db="EMBL/GenBank/DDBJ databases">
        <authorList>
            <person name="Rogers T.H."/>
            <person name="Ramsay J.P."/>
            <person name="Wang P."/>
            <person name="Terpolilli J."/>
        </authorList>
    </citation>
    <scope>NUCLEOTIDE SEQUENCE</scope>
    <source>
        <strain evidence="2">WSM5005</strain>
    </source>
</reference>
<gene>
    <name evidence="2" type="ORF">BJG93_11090</name>
</gene>
<accession>A0A1I9YHU8</accession>
<name>A0A1I9YHU8_9BURK</name>
<evidence type="ECO:0000313" key="3">
    <source>
        <dbReference type="Proteomes" id="UP000179860"/>
    </source>
</evidence>
<dbReference type="AlphaFoldDB" id="A0A1I9YHU8"/>
<dbReference type="PROSITE" id="PS51257">
    <property type="entry name" value="PROKAR_LIPOPROTEIN"/>
    <property type="match status" value="1"/>
</dbReference>
<dbReference type="OrthoDB" id="8572778at2"/>
<organism evidence="2 3">
    <name type="scientific">Paraburkholderia sprentiae WSM5005</name>
    <dbReference type="NCBI Taxonomy" id="754502"/>
    <lineage>
        <taxon>Bacteria</taxon>
        <taxon>Pseudomonadati</taxon>
        <taxon>Pseudomonadota</taxon>
        <taxon>Betaproteobacteria</taxon>
        <taxon>Burkholderiales</taxon>
        <taxon>Burkholderiaceae</taxon>
        <taxon>Paraburkholderia</taxon>
    </lineage>
</organism>
<keyword evidence="3" id="KW-1185">Reference proteome</keyword>
<keyword evidence="1" id="KW-0732">Signal</keyword>
<evidence type="ECO:0008006" key="4">
    <source>
        <dbReference type="Google" id="ProtNLM"/>
    </source>
</evidence>
<dbReference type="RefSeq" id="WP_063828930.1">
    <property type="nucleotide sequence ID" value="NZ_CP017561.2"/>
</dbReference>
<evidence type="ECO:0000313" key="2">
    <source>
        <dbReference type="EMBL" id="APA85881.1"/>
    </source>
</evidence>
<proteinExistence type="predicted"/>
<feature type="signal peptide" evidence="1">
    <location>
        <begin position="1"/>
        <end position="24"/>
    </location>
</feature>
<dbReference type="Gene3D" id="2.60.40.10">
    <property type="entry name" value="Immunoglobulins"/>
    <property type="match status" value="1"/>
</dbReference>
<dbReference type="STRING" id="754502.BJG93_11090"/>
<dbReference type="EMBL" id="CP017561">
    <property type="protein sequence ID" value="APA85881.1"/>
    <property type="molecule type" value="Genomic_DNA"/>
</dbReference>
<dbReference type="Proteomes" id="UP000179860">
    <property type="component" value="Chromosome 1"/>
</dbReference>
<protein>
    <recommendedName>
        <fullName evidence="4">Cell wall anchor protein</fullName>
    </recommendedName>
</protein>
<reference evidence="2" key="1">
    <citation type="submission" date="2016-09" db="EMBL/GenBank/DDBJ databases">
        <title>The Complete Genome of Burkholderia sprentiae wsm5005.</title>
        <authorList>
            <person name="De Meyer S."/>
            <person name="Wang P."/>
            <person name="Terpolilli J."/>
        </authorList>
    </citation>
    <scope>NUCLEOTIDE SEQUENCE [LARGE SCALE GENOMIC DNA]</scope>
    <source>
        <strain evidence="2">WSM5005</strain>
    </source>
</reference>
<evidence type="ECO:0000256" key="1">
    <source>
        <dbReference type="SAM" id="SignalP"/>
    </source>
</evidence>
<dbReference type="InterPro" id="IPR013783">
    <property type="entry name" value="Ig-like_fold"/>
</dbReference>
<dbReference type="KEGG" id="pspw:BJG93_11090"/>